<dbReference type="EMBL" id="CP001322">
    <property type="protein sequence ID" value="ACL04511.1"/>
    <property type="molecule type" value="Genomic_DNA"/>
</dbReference>
<name>B8FB67_DESAL</name>
<protein>
    <recommendedName>
        <fullName evidence="4">DUF4064 domain-containing protein</fullName>
    </recommendedName>
</protein>
<gene>
    <name evidence="2" type="ordered locus">Dalk_2820</name>
</gene>
<dbReference type="RefSeq" id="WP_015947581.1">
    <property type="nucleotide sequence ID" value="NC_011768.1"/>
</dbReference>
<keyword evidence="1" id="KW-1133">Transmembrane helix</keyword>
<evidence type="ECO:0008006" key="4">
    <source>
        <dbReference type="Google" id="ProtNLM"/>
    </source>
</evidence>
<keyword evidence="1" id="KW-0472">Membrane</keyword>
<evidence type="ECO:0000256" key="1">
    <source>
        <dbReference type="SAM" id="Phobius"/>
    </source>
</evidence>
<evidence type="ECO:0000313" key="2">
    <source>
        <dbReference type="EMBL" id="ACL04511.1"/>
    </source>
</evidence>
<accession>B8FB67</accession>
<dbReference type="Proteomes" id="UP000000739">
    <property type="component" value="Chromosome"/>
</dbReference>
<dbReference type="AlphaFoldDB" id="B8FB67"/>
<feature type="transmembrane region" description="Helical" evidence="1">
    <location>
        <begin position="149"/>
        <end position="172"/>
    </location>
</feature>
<feature type="transmembrane region" description="Helical" evidence="1">
    <location>
        <begin position="7"/>
        <end position="31"/>
    </location>
</feature>
<sequence length="195" mass="21367">MDRPGWATAVGIVGIILAIFSILGTVQLAFIPLFQELGDKMAEDFQKEFPQQMERMQEQGGMPAYTERQMKQMENMFKSMRKIPDWFLSFLTAAYILEALVSIGVIIGCINILRMKKSGVPLFLWTAGFKAAISLSVLIAAFFASSLFAWTMVGGSGIGFVAISGLIVIAALGNKGVFRAKPPKIPNGPPWDSNR</sequence>
<proteinExistence type="predicted"/>
<feature type="transmembrane region" description="Helical" evidence="1">
    <location>
        <begin position="86"/>
        <end position="110"/>
    </location>
</feature>
<organism evidence="2 3">
    <name type="scientific">Desulfatibacillum aliphaticivorans</name>
    <dbReference type="NCBI Taxonomy" id="218208"/>
    <lineage>
        <taxon>Bacteria</taxon>
        <taxon>Pseudomonadati</taxon>
        <taxon>Thermodesulfobacteriota</taxon>
        <taxon>Desulfobacteria</taxon>
        <taxon>Desulfobacterales</taxon>
        <taxon>Desulfatibacillaceae</taxon>
        <taxon>Desulfatibacillum</taxon>
    </lineage>
</organism>
<dbReference type="HOGENOM" id="CLU_1394344_0_0_7"/>
<evidence type="ECO:0000313" key="3">
    <source>
        <dbReference type="Proteomes" id="UP000000739"/>
    </source>
</evidence>
<feature type="transmembrane region" description="Helical" evidence="1">
    <location>
        <begin position="122"/>
        <end position="143"/>
    </location>
</feature>
<keyword evidence="1" id="KW-0812">Transmembrane</keyword>
<reference evidence="2 3" key="1">
    <citation type="journal article" date="2012" name="Environ. Microbiol.">
        <title>The genome sequence of Desulfatibacillum alkenivorans AK-01: a blueprint for anaerobic alkane oxidation.</title>
        <authorList>
            <person name="Callaghan A.V."/>
            <person name="Morris B.E."/>
            <person name="Pereira I.A."/>
            <person name="McInerney M.J."/>
            <person name="Austin R.N."/>
            <person name="Groves J.T."/>
            <person name="Kukor J.J."/>
            <person name="Suflita J.M."/>
            <person name="Young L.Y."/>
            <person name="Zylstra G.J."/>
            <person name="Wawrik B."/>
        </authorList>
    </citation>
    <scope>NUCLEOTIDE SEQUENCE [LARGE SCALE GENOMIC DNA]</scope>
    <source>
        <strain evidence="2 3">AK-01</strain>
    </source>
</reference>
<dbReference type="KEGG" id="dal:Dalk_2820"/>
<keyword evidence="3" id="KW-1185">Reference proteome</keyword>